<dbReference type="AlphaFoldDB" id="A0A6B0YQI5"/>
<accession>A0A6B0YQI5</accession>
<gene>
    <name evidence="7" type="ORF">F4Y42_05495</name>
</gene>
<protein>
    <submittedName>
        <fullName evidence="7">ABC transporter permease</fullName>
    </submittedName>
</protein>
<dbReference type="PANTHER" id="PTHR43839">
    <property type="entry name" value="OPPC IN A BINDING PROTEIN-DEPENDENT TRANSPORT SYSTEM"/>
    <property type="match status" value="1"/>
</dbReference>
<proteinExistence type="inferred from homology"/>
<evidence type="ECO:0000256" key="4">
    <source>
        <dbReference type="ARBA" id="ARBA00023136"/>
    </source>
</evidence>
<dbReference type="EMBL" id="VXRG01000049">
    <property type="protein sequence ID" value="MXY92887.1"/>
    <property type="molecule type" value="Genomic_DNA"/>
</dbReference>
<dbReference type="SUPFAM" id="SSF161098">
    <property type="entry name" value="MetI-like"/>
    <property type="match status" value="1"/>
</dbReference>
<sequence length="453" mass="49672">MTAFRRTLSALSQYPSAVAGLAIIAAMVLFSIYIVVAIPYSEAIILWRGGEGVWLENPRTAQPKWVNLFPGVNLPETMILGPAGESDDASVKKERQVVSEEMTDVITTFTFDYTADAFPQEISLFLTSEHERKRPLVSLTWLTPDGREIRIADVTVEGPVTVRFSQEEKLERRLDGVRPEIGLFADPASDAEDPTPLKGTYQLSAAGLIFEDDADVDARLVVYGQVYGLAGTDHLRRDLMLALMWGMPVALAFGLLAAVGTSVSTFIVAAIGVWFGGFVDAAIQRITEVNLILPVLPILIMIGLFYSRSIWVMLAALIALSIFSSGIKTSRAVFLQIKESPYFEAARAYGAGNFRIIFLYLIPRLIPTLVPGFVVAIPSFVFVEATLAVLNLGDPLLPTWGKVLSDARVNDALYQGNYYWVLEPAALLLVSGLGFAMVGFALDRVFNPRLRDL</sequence>
<evidence type="ECO:0000256" key="2">
    <source>
        <dbReference type="ARBA" id="ARBA00022692"/>
    </source>
</evidence>
<comment type="subcellular location">
    <subcellularLocation>
        <location evidence="5">Cell membrane</location>
        <topology evidence="5">Multi-pass membrane protein</topology>
    </subcellularLocation>
    <subcellularLocation>
        <location evidence="1">Membrane</location>
        <topology evidence="1">Multi-pass membrane protein</topology>
    </subcellularLocation>
</comment>
<keyword evidence="3 5" id="KW-1133">Transmembrane helix</keyword>
<feature type="transmembrane region" description="Helical" evidence="5">
    <location>
        <begin position="17"/>
        <end position="38"/>
    </location>
</feature>
<evidence type="ECO:0000313" key="7">
    <source>
        <dbReference type="EMBL" id="MXY92887.1"/>
    </source>
</evidence>
<evidence type="ECO:0000256" key="5">
    <source>
        <dbReference type="RuleBase" id="RU363032"/>
    </source>
</evidence>
<feature type="transmembrane region" description="Helical" evidence="5">
    <location>
        <begin position="239"/>
        <end position="259"/>
    </location>
</feature>
<feature type="domain" description="ABC transmembrane type-1" evidence="6">
    <location>
        <begin position="247"/>
        <end position="439"/>
    </location>
</feature>
<evidence type="ECO:0000259" key="6">
    <source>
        <dbReference type="PROSITE" id="PS50928"/>
    </source>
</evidence>
<dbReference type="Pfam" id="PF00528">
    <property type="entry name" value="BPD_transp_1"/>
    <property type="match status" value="1"/>
</dbReference>
<keyword evidence="2 5" id="KW-0812">Transmembrane</keyword>
<dbReference type="CDD" id="cd06261">
    <property type="entry name" value="TM_PBP2"/>
    <property type="match status" value="1"/>
</dbReference>
<keyword evidence="5" id="KW-0813">Transport</keyword>
<keyword evidence="4 5" id="KW-0472">Membrane</keyword>
<name>A0A6B0YQI5_9CHLR</name>
<dbReference type="GO" id="GO:0055085">
    <property type="term" value="P:transmembrane transport"/>
    <property type="evidence" value="ECO:0007669"/>
    <property type="project" value="InterPro"/>
</dbReference>
<feature type="transmembrane region" description="Helical" evidence="5">
    <location>
        <begin position="418"/>
        <end position="442"/>
    </location>
</feature>
<evidence type="ECO:0000256" key="1">
    <source>
        <dbReference type="ARBA" id="ARBA00004141"/>
    </source>
</evidence>
<dbReference type="PANTHER" id="PTHR43839:SF1">
    <property type="entry name" value="OPPC IN A BINDING PROTEIN-DEPENDENT TRANSPORT SYSTEM"/>
    <property type="match status" value="1"/>
</dbReference>
<dbReference type="InterPro" id="IPR035906">
    <property type="entry name" value="MetI-like_sf"/>
</dbReference>
<comment type="similarity">
    <text evidence="5">Belongs to the binding-protein-dependent transport system permease family.</text>
</comment>
<dbReference type="Gene3D" id="1.10.3720.10">
    <property type="entry name" value="MetI-like"/>
    <property type="match status" value="1"/>
</dbReference>
<dbReference type="GO" id="GO:0005886">
    <property type="term" value="C:plasma membrane"/>
    <property type="evidence" value="ECO:0007669"/>
    <property type="project" value="UniProtKB-SubCell"/>
</dbReference>
<comment type="caution">
    <text evidence="7">The sequence shown here is derived from an EMBL/GenBank/DDBJ whole genome shotgun (WGS) entry which is preliminary data.</text>
</comment>
<feature type="transmembrane region" description="Helical" evidence="5">
    <location>
        <begin position="295"/>
        <end position="322"/>
    </location>
</feature>
<dbReference type="InterPro" id="IPR000515">
    <property type="entry name" value="MetI-like"/>
</dbReference>
<dbReference type="PROSITE" id="PS50928">
    <property type="entry name" value="ABC_TM1"/>
    <property type="match status" value="1"/>
</dbReference>
<organism evidence="7">
    <name type="scientific">Caldilineaceae bacterium SB0664_bin_27</name>
    <dbReference type="NCBI Taxonomy" id="2605260"/>
    <lineage>
        <taxon>Bacteria</taxon>
        <taxon>Bacillati</taxon>
        <taxon>Chloroflexota</taxon>
        <taxon>Caldilineae</taxon>
        <taxon>Caldilineales</taxon>
        <taxon>Caldilineaceae</taxon>
    </lineage>
</organism>
<evidence type="ECO:0000256" key="3">
    <source>
        <dbReference type="ARBA" id="ARBA00022989"/>
    </source>
</evidence>
<reference evidence="7" key="1">
    <citation type="submission" date="2019-09" db="EMBL/GenBank/DDBJ databases">
        <title>Characterisation of the sponge microbiome using genome-centric metagenomics.</title>
        <authorList>
            <person name="Engelberts J.P."/>
            <person name="Robbins S.J."/>
            <person name="De Goeij J.M."/>
            <person name="Aranda M."/>
            <person name="Bell S.C."/>
            <person name="Webster N.S."/>
        </authorList>
    </citation>
    <scope>NUCLEOTIDE SEQUENCE</scope>
    <source>
        <strain evidence="7">SB0664_bin_27</strain>
    </source>
</reference>